<protein>
    <submittedName>
        <fullName evidence="2">Uncharacterized protein</fullName>
    </submittedName>
</protein>
<organism evidence="2 3">
    <name type="scientific">Stentor coeruleus</name>
    <dbReference type="NCBI Taxonomy" id="5963"/>
    <lineage>
        <taxon>Eukaryota</taxon>
        <taxon>Sar</taxon>
        <taxon>Alveolata</taxon>
        <taxon>Ciliophora</taxon>
        <taxon>Postciliodesmatophora</taxon>
        <taxon>Heterotrichea</taxon>
        <taxon>Heterotrichida</taxon>
        <taxon>Stentoridae</taxon>
        <taxon>Stentor</taxon>
    </lineage>
</organism>
<proteinExistence type="predicted"/>
<name>A0A1R2CEA3_9CILI</name>
<dbReference type="EMBL" id="MPUH01000179">
    <property type="protein sequence ID" value="OMJ87348.1"/>
    <property type="molecule type" value="Genomic_DNA"/>
</dbReference>
<dbReference type="Proteomes" id="UP000187209">
    <property type="component" value="Unassembled WGS sequence"/>
</dbReference>
<reference evidence="2 3" key="1">
    <citation type="submission" date="2016-11" db="EMBL/GenBank/DDBJ databases">
        <title>The macronuclear genome of Stentor coeruleus: a giant cell with tiny introns.</title>
        <authorList>
            <person name="Slabodnick M."/>
            <person name="Ruby J.G."/>
            <person name="Reiff S.B."/>
            <person name="Swart E.C."/>
            <person name="Gosai S."/>
            <person name="Prabakaran S."/>
            <person name="Witkowska E."/>
            <person name="Larue G.E."/>
            <person name="Fisher S."/>
            <person name="Freeman R.M."/>
            <person name="Gunawardena J."/>
            <person name="Chu W."/>
            <person name="Stover N.A."/>
            <person name="Gregory B.D."/>
            <person name="Nowacki M."/>
            <person name="Derisi J."/>
            <person name="Roy S.W."/>
            <person name="Marshall W.F."/>
            <person name="Sood P."/>
        </authorList>
    </citation>
    <scope>NUCLEOTIDE SEQUENCE [LARGE SCALE GENOMIC DNA]</scope>
    <source>
        <strain evidence="2">WM001</strain>
    </source>
</reference>
<keyword evidence="3" id="KW-1185">Reference proteome</keyword>
<feature type="signal peptide" evidence="1">
    <location>
        <begin position="1"/>
        <end position="15"/>
    </location>
</feature>
<feature type="chain" id="PRO_5013159050" evidence="1">
    <location>
        <begin position="16"/>
        <end position="135"/>
    </location>
</feature>
<evidence type="ECO:0000256" key="1">
    <source>
        <dbReference type="SAM" id="SignalP"/>
    </source>
</evidence>
<evidence type="ECO:0000313" key="2">
    <source>
        <dbReference type="EMBL" id="OMJ87348.1"/>
    </source>
</evidence>
<dbReference type="AlphaFoldDB" id="A0A1R2CEA3"/>
<evidence type="ECO:0000313" key="3">
    <source>
        <dbReference type="Proteomes" id="UP000187209"/>
    </source>
</evidence>
<accession>A0A1R2CEA3</accession>
<comment type="caution">
    <text evidence="2">The sequence shown here is derived from an EMBL/GenBank/DDBJ whole genome shotgun (WGS) entry which is preliminary data.</text>
</comment>
<sequence>MRIFIVSALLVACLANIPLEQYQTGESCEKSAKFNITSVTIDPFPPGNSDQYTVVMTGTFLSKETVEQIYIGQRKNKEKWHYTYQTINKEYPKGTTETYTISLQAPAIKGPYTDQITLHKSDFTTLSCWQYNYVI</sequence>
<keyword evidence="1" id="KW-0732">Signal</keyword>
<gene>
    <name evidence="2" type="ORF">SteCoe_10943</name>
</gene>